<sequence length="236" mass="26856">MRILLILLFVIFLPFLSACNESANMEENIIGNPIKPYLRSDAVEHANENGDVILSAGRITNYQRLHSFLEHVEEGQPDSIRILIYGADGLPAFYNLVFNEKISYTYDQTQYMGDEPNSIMTTTCEEIVETEIRDKEAYVLSGCESDEVANTFLVRVELIMGIEGNIVKKSDSSLFIQDDKKEVEVKYTEETEFNSESKDEIKELKIGDEVRTWYSSQTFDTTPSKAIASRISTFVK</sequence>
<dbReference type="Proteomes" id="UP001145072">
    <property type="component" value="Unassembled WGS sequence"/>
</dbReference>
<protein>
    <submittedName>
        <fullName evidence="1">DUF4362 domain-containing protein</fullName>
    </submittedName>
</protein>
<keyword evidence="2" id="KW-1185">Reference proteome</keyword>
<name>A0A9X4ALU1_9BACI</name>
<dbReference type="PROSITE" id="PS51257">
    <property type="entry name" value="PROKAR_LIPOPROTEIN"/>
    <property type="match status" value="1"/>
</dbReference>
<evidence type="ECO:0000313" key="2">
    <source>
        <dbReference type="Proteomes" id="UP001145072"/>
    </source>
</evidence>
<dbReference type="AlphaFoldDB" id="A0A9X4ALU1"/>
<accession>A0A9X4ALU1</accession>
<organism evidence="1 2">
    <name type="scientific">Aquibacillus koreensis</name>
    <dbReference type="NCBI Taxonomy" id="279446"/>
    <lineage>
        <taxon>Bacteria</taxon>
        <taxon>Bacillati</taxon>
        <taxon>Bacillota</taxon>
        <taxon>Bacilli</taxon>
        <taxon>Bacillales</taxon>
        <taxon>Bacillaceae</taxon>
        <taxon>Aquibacillus</taxon>
    </lineage>
</organism>
<evidence type="ECO:0000313" key="1">
    <source>
        <dbReference type="EMBL" id="MDC3422800.1"/>
    </source>
</evidence>
<dbReference type="EMBL" id="JAMQJZ010000030">
    <property type="protein sequence ID" value="MDC3422800.1"/>
    <property type="molecule type" value="Genomic_DNA"/>
</dbReference>
<reference evidence="1" key="1">
    <citation type="submission" date="2022-06" db="EMBL/GenBank/DDBJ databases">
        <title>Aquibacillus sp. a new bacterium isolated from soil saline samples.</title>
        <authorList>
            <person name="Galisteo C."/>
            <person name="De La Haba R."/>
            <person name="Sanchez-Porro C."/>
            <person name="Ventosa A."/>
        </authorList>
    </citation>
    <scope>NUCLEOTIDE SEQUENCE</scope>
    <source>
        <strain evidence="1">JCM 12387</strain>
    </source>
</reference>
<gene>
    <name evidence="1" type="ORF">NC661_20870</name>
</gene>
<comment type="caution">
    <text evidence="1">The sequence shown here is derived from an EMBL/GenBank/DDBJ whole genome shotgun (WGS) entry which is preliminary data.</text>
</comment>
<dbReference type="RefSeq" id="WP_259869220.1">
    <property type="nucleotide sequence ID" value="NZ_JAMQJZ010000030.1"/>
</dbReference>
<dbReference type="InterPro" id="IPR025372">
    <property type="entry name" value="DUF4362"/>
</dbReference>
<dbReference type="Pfam" id="PF14275">
    <property type="entry name" value="DUF4362"/>
    <property type="match status" value="1"/>
</dbReference>
<proteinExistence type="predicted"/>